<proteinExistence type="predicted"/>
<accession>A0A0E9TZD6</accession>
<dbReference type="AlphaFoldDB" id="A0A0E9TZD6"/>
<dbReference type="EMBL" id="GBXM01049681">
    <property type="protein sequence ID" value="JAH58896.1"/>
    <property type="molecule type" value="Transcribed_RNA"/>
</dbReference>
<protein>
    <submittedName>
        <fullName evidence="1">Uncharacterized protein</fullName>
    </submittedName>
</protein>
<reference evidence="1" key="2">
    <citation type="journal article" date="2015" name="Fish Shellfish Immunol.">
        <title>Early steps in the European eel (Anguilla anguilla)-Vibrio vulnificus interaction in the gills: Role of the RtxA13 toxin.</title>
        <authorList>
            <person name="Callol A."/>
            <person name="Pajuelo D."/>
            <person name="Ebbesson L."/>
            <person name="Teles M."/>
            <person name="MacKenzie S."/>
            <person name="Amaro C."/>
        </authorList>
    </citation>
    <scope>NUCLEOTIDE SEQUENCE</scope>
</reference>
<sequence length="36" mass="4230">MLLSRPNLTTVMPFMLMLARPPSYACNWSRMLQLVF</sequence>
<reference evidence="1" key="1">
    <citation type="submission" date="2014-11" db="EMBL/GenBank/DDBJ databases">
        <authorList>
            <person name="Amaro Gonzalez C."/>
        </authorList>
    </citation>
    <scope>NUCLEOTIDE SEQUENCE</scope>
</reference>
<organism evidence="1">
    <name type="scientific">Anguilla anguilla</name>
    <name type="common">European freshwater eel</name>
    <name type="synonym">Muraena anguilla</name>
    <dbReference type="NCBI Taxonomy" id="7936"/>
    <lineage>
        <taxon>Eukaryota</taxon>
        <taxon>Metazoa</taxon>
        <taxon>Chordata</taxon>
        <taxon>Craniata</taxon>
        <taxon>Vertebrata</taxon>
        <taxon>Euteleostomi</taxon>
        <taxon>Actinopterygii</taxon>
        <taxon>Neopterygii</taxon>
        <taxon>Teleostei</taxon>
        <taxon>Anguilliformes</taxon>
        <taxon>Anguillidae</taxon>
        <taxon>Anguilla</taxon>
    </lineage>
</organism>
<evidence type="ECO:0000313" key="1">
    <source>
        <dbReference type="EMBL" id="JAH58896.1"/>
    </source>
</evidence>
<name>A0A0E9TZD6_ANGAN</name>